<reference evidence="2" key="2">
    <citation type="submission" date="2023-05" db="EMBL/GenBank/DDBJ databases">
        <authorList>
            <consortium name="Lawrence Berkeley National Laboratory"/>
            <person name="Steindorff A."/>
            <person name="Hensen N."/>
            <person name="Bonometti L."/>
            <person name="Westerberg I."/>
            <person name="Brannstrom I.O."/>
            <person name="Guillou S."/>
            <person name="Cros-Aarteil S."/>
            <person name="Calhoun S."/>
            <person name="Haridas S."/>
            <person name="Kuo A."/>
            <person name="Mondo S."/>
            <person name="Pangilinan J."/>
            <person name="Riley R."/>
            <person name="Labutti K."/>
            <person name="Andreopoulos B."/>
            <person name="Lipzen A."/>
            <person name="Chen C."/>
            <person name="Yanf M."/>
            <person name="Daum C."/>
            <person name="Ng V."/>
            <person name="Clum A."/>
            <person name="Ohm R."/>
            <person name="Martin F."/>
            <person name="Silar P."/>
            <person name="Natvig D."/>
            <person name="Lalanne C."/>
            <person name="Gautier V."/>
            <person name="Ament-Velasquez S.L."/>
            <person name="Kruys A."/>
            <person name="Hutchinson M.I."/>
            <person name="Powell A.J."/>
            <person name="Barry K."/>
            <person name="Miller A.N."/>
            <person name="Grigoriev I.V."/>
            <person name="Debuchy R."/>
            <person name="Gladieux P."/>
            <person name="Thoren M.H."/>
            <person name="Johannesson H."/>
        </authorList>
    </citation>
    <scope>NUCLEOTIDE SEQUENCE</scope>
    <source>
        <strain evidence="2">PSN293</strain>
    </source>
</reference>
<feature type="compositionally biased region" description="Acidic residues" evidence="1">
    <location>
        <begin position="85"/>
        <end position="96"/>
    </location>
</feature>
<feature type="compositionally biased region" description="Basic and acidic residues" evidence="1">
    <location>
        <begin position="97"/>
        <end position="116"/>
    </location>
</feature>
<keyword evidence="3" id="KW-1185">Reference proteome</keyword>
<accession>A0AAN6YEZ8</accession>
<gene>
    <name evidence="2" type="ORF">QBC37DRAFT_76945</name>
</gene>
<protein>
    <submittedName>
        <fullName evidence="2">Uncharacterized protein</fullName>
    </submittedName>
</protein>
<name>A0AAN6YEZ8_9PEZI</name>
<feature type="region of interest" description="Disordered" evidence="1">
    <location>
        <begin position="265"/>
        <end position="294"/>
    </location>
</feature>
<comment type="caution">
    <text evidence="2">The sequence shown here is derived from an EMBL/GenBank/DDBJ whole genome shotgun (WGS) entry which is preliminary data.</text>
</comment>
<evidence type="ECO:0000256" key="1">
    <source>
        <dbReference type="SAM" id="MobiDB-lite"/>
    </source>
</evidence>
<feature type="region of interest" description="Disordered" evidence="1">
    <location>
        <begin position="65"/>
        <end position="161"/>
    </location>
</feature>
<proteinExistence type="predicted"/>
<sequence>MLTRNQFPMLDRNQRMRTKIMAYHRQFIEAREERRQAEYDAIGEQIFANACNWLRVPGQRRIERSGSLYRVPTPHPHHRRRIGEPEAEDDSFDEENNDRYDHDSSPLDSSANERPHGPAQLQRRGVQRLRNPFSNRSSVALSDRSEELGPRNEPPPLYSEHDALGCQEDLLGCPEEPTPEQEIQAIVRNVHQRRQVVVIQPSFPYPNYSAGEIVDDPRETITTTISRAQNVRLINIVPGHRAAPSNLNTTAQTNPALHYLDQSHRHDQALDSSDSGDSLPLPPGVSAQSSGQDKEAPVYFLPSPALDLSSANLTGSLWNQQPGLSPGELLSSAGQSQNIGRHDDDEAITVEHVEDVALDGSSRDEEMIVQHVEHVPQAEYRNASTSMRD</sequence>
<evidence type="ECO:0000313" key="2">
    <source>
        <dbReference type="EMBL" id="KAK4216841.1"/>
    </source>
</evidence>
<organism evidence="2 3">
    <name type="scientific">Rhypophila decipiens</name>
    <dbReference type="NCBI Taxonomy" id="261697"/>
    <lineage>
        <taxon>Eukaryota</taxon>
        <taxon>Fungi</taxon>
        <taxon>Dikarya</taxon>
        <taxon>Ascomycota</taxon>
        <taxon>Pezizomycotina</taxon>
        <taxon>Sordariomycetes</taxon>
        <taxon>Sordariomycetidae</taxon>
        <taxon>Sordariales</taxon>
        <taxon>Naviculisporaceae</taxon>
        <taxon>Rhypophila</taxon>
    </lineage>
</organism>
<dbReference type="EMBL" id="MU858064">
    <property type="protein sequence ID" value="KAK4216841.1"/>
    <property type="molecule type" value="Genomic_DNA"/>
</dbReference>
<dbReference type="AlphaFoldDB" id="A0AAN6YEZ8"/>
<feature type="compositionally biased region" description="Low complexity" evidence="1">
    <location>
        <begin position="270"/>
        <end position="279"/>
    </location>
</feature>
<dbReference type="Proteomes" id="UP001301769">
    <property type="component" value="Unassembled WGS sequence"/>
</dbReference>
<reference evidence="2" key="1">
    <citation type="journal article" date="2023" name="Mol. Phylogenet. Evol.">
        <title>Genome-scale phylogeny and comparative genomics of the fungal order Sordariales.</title>
        <authorList>
            <person name="Hensen N."/>
            <person name="Bonometti L."/>
            <person name="Westerberg I."/>
            <person name="Brannstrom I.O."/>
            <person name="Guillou S."/>
            <person name="Cros-Aarteil S."/>
            <person name="Calhoun S."/>
            <person name="Haridas S."/>
            <person name="Kuo A."/>
            <person name="Mondo S."/>
            <person name="Pangilinan J."/>
            <person name="Riley R."/>
            <person name="LaButti K."/>
            <person name="Andreopoulos B."/>
            <person name="Lipzen A."/>
            <person name="Chen C."/>
            <person name="Yan M."/>
            <person name="Daum C."/>
            <person name="Ng V."/>
            <person name="Clum A."/>
            <person name="Steindorff A."/>
            <person name="Ohm R.A."/>
            <person name="Martin F."/>
            <person name="Silar P."/>
            <person name="Natvig D.O."/>
            <person name="Lalanne C."/>
            <person name="Gautier V."/>
            <person name="Ament-Velasquez S.L."/>
            <person name="Kruys A."/>
            <person name="Hutchinson M.I."/>
            <person name="Powell A.J."/>
            <person name="Barry K."/>
            <person name="Miller A.N."/>
            <person name="Grigoriev I.V."/>
            <person name="Debuchy R."/>
            <person name="Gladieux P."/>
            <person name="Hiltunen Thoren M."/>
            <person name="Johannesson H."/>
        </authorList>
    </citation>
    <scope>NUCLEOTIDE SEQUENCE</scope>
    <source>
        <strain evidence="2">PSN293</strain>
    </source>
</reference>
<evidence type="ECO:0000313" key="3">
    <source>
        <dbReference type="Proteomes" id="UP001301769"/>
    </source>
</evidence>